<name>A0AAN7VPB5_9PEZI</name>
<dbReference type="PANTHER" id="PTHR37013:SF3">
    <property type="entry name" value="INTEGRAL MEMBRANE PROTEIN (AFU_ORTHOLOGUE AFUA_1G05950)"/>
    <property type="match status" value="1"/>
</dbReference>
<proteinExistence type="predicted"/>
<dbReference type="AlphaFoldDB" id="A0AAN7VPB5"/>
<dbReference type="PANTHER" id="PTHR37013">
    <property type="entry name" value="INTEGRAL MEMBRANE PROTEIN (AFU_ORTHOLOGUE AFUA_1G05950)-RELATED"/>
    <property type="match status" value="1"/>
</dbReference>
<evidence type="ECO:0000256" key="1">
    <source>
        <dbReference type="SAM" id="Phobius"/>
    </source>
</evidence>
<keyword evidence="1" id="KW-1133">Transmembrane helix</keyword>
<feature type="transmembrane region" description="Helical" evidence="1">
    <location>
        <begin position="56"/>
        <end position="80"/>
    </location>
</feature>
<accession>A0AAN7VPB5</accession>
<feature type="domain" description="DUF7703" evidence="2">
    <location>
        <begin position="28"/>
        <end position="263"/>
    </location>
</feature>
<evidence type="ECO:0000313" key="4">
    <source>
        <dbReference type="Proteomes" id="UP001310594"/>
    </source>
</evidence>
<feature type="transmembrane region" description="Helical" evidence="1">
    <location>
        <begin position="203"/>
        <end position="226"/>
    </location>
</feature>
<dbReference type="InterPro" id="IPR056120">
    <property type="entry name" value="DUF7703"/>
</dbReference>
<dbReference type="Proteomes" id="UP001310594">
    <property type="component" value="Unassembled WGS sequence"/>
</dbReference>
<dbReference type="EMBL" id="JAVRQU010000015">
    <property type="protein sequence ID" value="KAK5694585.1"/>
    <property type="molecule type" value="Genomic_DNA"/>
</dbReference>
<organism evidence="3 4">
    <name type="scientific">Elasticomyces elasticus</name>
    <dbReference type="NCBI Taxonomy" id="574655"/>
    <lineage>
        <taxon>Eukaryota</taxon>
        <taxon>Fungi</taxon>
        <taxon>Dikarya</taxon>
        <taxon>Ascomycota</taxon>
        <taxon>Pezizomycotina</taxon>
        <taxon>Dothideomycetes</taxon>
        <taxon>Dothideomycetidae</taxon>
        <taxon>Mycosphaerellales</taxon>
        <taxon>Teratosphaeriaceae</taxon>
        <taxon>Elasticomyces</taxon>
    </lineage>
</organism>
<keyword evidence="1" id="KW-0812">Transmembrane</keyword>
<protein>
    <recommendedName>
        <fullName evidence="2">DUF7703 domain-containing protein</fullName>
    </recommendedName>
</protein>
<reference evidence="3" key="1">
    <citation type="submission" date="2023-08" db="EMBL/GenBank/DDBJ databases">
        <title>Black Yeasts Isolated from many extreme environments.</title>
        <authorList>
            <person name="Coleine C."/>
            <person name="Stajich J.E."/>
            <person name="Selbmann L."/>
        </authorList>
    </citation>
    <scope>NUCLEOTIDE SEQUENCE</scope>
    <source>
        <strain evidence="3">CCFEE 5810</strain>
    </source>
</reference>
<feature type="transmembrane region" description="Helical" evidence="1">
    <location>
        <begin position="128"/>
        <end position="152"/>
    </location>
</feature>
<gene>
    <name evidence="3" type="ORF">LTR97_009175</name>
</gene>
<evidence type="ECO:0000313" key="3">
    <source>
        <dbReference type="EMBL" id="KAK5694585.1"/>
    </source>
</evidence>
<evidence type="ECO:0000259" key="2">
    <source>
        <dbReference type="Pfam" id="PF24802"/>
    </source>
</evidence>
<comment type="caution">
    <text evidence="3">The sequence shown here is derived from an EMBL/GenBank/DDBJ whole genome shotgun (WGS) entry which is preliminary data.</text>
</comment>
<keyword evidence="1" id="KW-0472">Membrane</keyword>
<sequence>MVNTGMVQALRTSDNLFDGSYTVTSVTVTIASALALYNAFELVLLIATTFRRFNTLYFWSLCVATLGVAFYTFGLMVLYFEFTNQLVGLTVRVCSWPAMVTGQSLVLYSRLGVVLGPGYEKLLRTLKWVIIVDAVVNHGGTIILTFGSYYLSPSPEWIEAYNIQHKIQRTCFTIQECVLSGLYIWRALHILRTSAAVRGRRQTILLMWQLIAINLVILGLDIFVLVEEFAALHAVKQAVKAMTYAIKLKLEFAVLGRLVEVTNGGRANAEPVIVDTKPNGLAELKNPISAKRTSWSRHSLMMMGHRKTNDDIEKCAPNPHTESVSTLVRNDGLNPGIVVQAPPDCSHLAVTNDEQRRRRSREEDLYSGMCRDLAG</sequence>
<feature type="transmembrane region" description="Helical" evidence="1">
    <location>
        <begin position="20"/>
        <end position="44"/>
    </location>
</feature>
<dbReference type="Pfam" id="PF24802">
    <property type="entry name" value="DUF7703"/>
    <property type="match status" value="1"/>
</dbReference>